<dbReference type="InterPro" id="IPR013033">
    <property type="entry name" value="MinC"/>
</dbReference>
<dbReference type="AlphaFoldDB" id="X0YXJ8"/>
<dbReference type="NCBIfam" id="TIGR01222">
    <property type="entry name" value="minC"/>
    <property type="match status" value="1"/>
</dbReference>
<feature type="non-terminal residue" evidence="5">
    <location>
        <position position="1"/>
    </location>
</feature>
<dbReference type="PANTHER" id="PTHR34108:SF1">
    <property type="entry name" value="SEPTUM SITE-DETERMINING PROTEIN MINC"/>
    <property type="match status" value="1"/>
</dbReference>
<feature type="domain" description="Septum formation inhibitor MinC C-terminal" evidence="4">
    <location>
        <begin position="39"/>
        <end position="137"/>
    </location>
</feature>
<evidence type="ECO:0000313" key="5">
    <source>
        <dbReference type="EMBL" id="GAG52983.1"/>
    </source>
</evidence>
<evidence type="ECO:0000256" key="2">
    <source>
        <dbReference type="ARBA" id="ARBA00023210"/>
    </source>
</evidence>
<dbReference type="GO" id="GO:1901891">
    <property type="term" value="P:regulation of cell septum assembly"/>
    <property type="evidence" value="ECO:0007669"/>
    <property type="project" value="InterPro"/>
</dbReference>
<keyword evidence="2" id="KW-0717">Septation</keyword>
<comment type="caution">
    <text evidence="5">The sequence shown here is derived from an EMBL/GenBank/DDBJ whole genome shotgun (WGS) entry which is preliminary data.</text>
</comment>
<dbReference type="SUPFAM" id="SSF63848">
    <property type="entry name" value="Cell-division inhibitor MinC, C-terminal domain"/>
    <property type="match status" value="1"/>
</dbReference>
<dbReference type="Pfam" id="PF03775">
    <property type="entry name" value="MinC_C"/>
    <property type="match status" value="1"/>
</dbReference>
<evidence type="ECO:0000256" key="3">
    <source>
        <dbReference type="ARBA" id="ARBA00023306"/>
    </source>
</evidence>
<keyword evidence="3" id="KW-0131">Cell cycle</keyword>
<proteinExistence type="predicted"/>
<accession>X0YXJ8</accession>
<dbReference type="InterPro" id="IPR016098">
    <property type="entry name" value="CAP/MinC_C"/>
</dbReference>
<evidence type="ECO:0000259" key="4">
    <source>
        <dbReference type="Pfam" id="PF03775"/>
    </source>
</evidence>
<keyword evidence="1" id="KW-0132">Cell division</keyword>
<dbReference type="InterPro" id="IPR005526">
    <property type="entry name" value="Septum_form_inhib_MinC_C"/>
</dbReference>
<dbReference type="InterPro" id="IPR036145">
    <property type="entry name" value="MinC_C_sf"/>
</dbReference>
<evidence type="ECO:0000256" key="1">
    <source>
        <dbReference type="ARBA" id="ARBA00022618"/>
    </source>
</evidence>
<protein>
    <recommendedName>
        <fullName evidence="4">Septum formation inhibitor MinC C-terminal domain-containing protein</fullName>
    </recommendedName>
</protein>
<sequence length="144" mass="15603">RSPRTEPRPERRAEEDFAEPFVPLRAGLSRGEFGEGALVRCTLRSGQVIRHPGHVVVIGDVNAGAEVIAGGDIVIWGRLRGTVHAGAAGDDQAIVCALDLTPTQLRIGKRISRPPEGKPRRRTVPEMASVEEGTIIVRSWKASR</sequence>
<organism evidence="5">
    <name type="scientific">marine sediment metagenome</name>
    <dbReference type="NCBI Taxonomy" id="412755"/>
    <lineage>
        <taxon>unclassified sequences</taxon>
        <taxon>metagenomes</taxon>
        <taxon>ecological metagenomes</taxon>
    </lineage>
</organism>
<dbReference type="Gene3D" id="2.160.20.70">
    <property type="match status" value="1"/>
</dbReference>
<name>X0YXJ8_9ZZZZ</name>
<dbReference type="GO" id="GO:0000917">
    <property type="term" value="P:division septum assembly"/>
    <property type="evidence" value="ECO:0007669"/>
    <property type="project" value="UniProtKB-KW"/>
</dbReference>
<dbReference type="PANTHER" id="PTHR34108">
    <property type="entry name" value="SEPTUM SITE-DETERMINING PROTEIN MINC"/>
    <property type="match status" value="1"/>
</dbReference>
<reference evidence="5" key="1">
    <citation type="journal article" date="2014" name="Front. Microbiol.">
        <title>High frequency of phylogenetically diverse reductive dehalogenase-homologous genes in deep subseafloor sedimentary metagenomes.</title>
        <authorList>
            <person name="Kawai M."/>
            <person name="Futagami T."/>
            <person name="Toyoda A."/>
            <person name="Takaki Y."/>
            <person name="Nishi S."/>
            <person name="Hori S."/>
            <person name="Arai W."/>
            <person name="Tsubouchi T."/>
            <person name="Morono Y."/>
            <person name="Uchiyama I."/>
            <person name="Ito T."/>
            <person name="Fujiyama A."/>
            <person name="Inagaki F."/>
            <person name="Takami H."/>
        </authorList>
    </citation>
    <scope>NUCLEOTIDE SEQUENCE</scope>
    <source>
        <strain evidence="5">Expedition CK06-06</strain>
    </source>
</reference>
<dbReference type="EMBL" id="BARS01053678">
    <property type="protein sequence ID" value="GAG52983.1"/>
    <property type="molecule type" value="Genomic_DNA"/>
</dbReference>
<dbReference type="GO" id="GO:0000902">
    <property type="term" value="P:cell morphogenesis"/>
    <property type="evidence" value="ECO:0007669"/>
    <property type="project" value="InterPro"/>
</dbReference>
<gene>
    <name evidence="5" type="ORF">S01H1_79602</name>
</gene>